<feature type="transmembrane region" description="Helical" evidence="12">
    <location>
        <begin position="88"/>
        <end position="110"/>
    </location>
</feature>
<keyword evidence="9" id="KW-0508">mRNA splicing</keyword>
<keyword evidence="6 12" id="KW-0812">Transmembrane</keyword>
<dbReference type="PANTHER" id="PTHR10057:SF0">
    <property type="entry name" value="TRANSLOCATOR PROTEIN"/>
    <property type="match status" value="1"/>
</dbReference>
<protein>
    <recommendedName>
        <fullName evidence="13">Tudor domain-containing protein</fullName>
    </recommendedName>
</protein>
<evidence type="ECO:0000259" key="13">
    <source>
        <dbReference type="PROSITE" id="PS50304"/>
    </source>
</evidence>
<dbReference type="CDD" id="cd15904">
    <property type="entry name" value="TSPO_MBR"/>
    <property type="match status" value="1"/>
</dbReference>
<evidence type="ECO:0000313" key="15">
    <source>
        <dbReference type="Proteomes" id="UP001303046"/>
    </source>
</evidence>
<evidence type="ECO:0000256" key="6">
    <source>
        <dbReference type="ARBA" id="ARBA00022692"/>
    </source>
</evidence>
<feature type="transmembrane region" description="Helical" evidence="12">
    <location>
        <begin position="149"/>
        <end position="169"/>
    </location>
</feature>
<dbReference type="Gene3D" id="1.20.1260.100">
    <property type="entry name" value="TspO/MBR protein"/>
    <property type="match status" value="1"/>
</dbReference>
<feature type="region of interest" description="Disordered" evidence="11">
    <location>
        <begin position="304"/>
        <end position="375"/>
    </location>
</feature>
<keyword evidence="15" id="KW-1185">Reference proteome</keyword>
<dbReference type="EMBL" id="JAVFWL010000001">
    <property type="protein sequence ID" value="KAK6730351.1"/>
    <property type="molecule type" value="Genomic_DNA"/>
</dbReference>
<dbReference type="Pfam" id="PF20636">
    <property type="entry name" value="SMN_G2-BD"/>
    <property type="match status" value="1"/>
</dbReference>
<comment type="caution">
    <text evidence="14">The sequence shown here is derived from an EMBL/GenBank/DDBJ whole genome shotgun (WGS) entry which is preliminary data.</text>
</comment>
<organism evidence="14 15">
    <name type="scientific">Necator americanus</name>
    <name type="common">Human hookworm</name>
    <dbReference type="NCBI Taxonomy" id="51031"/>
    <lineage>
        <taxon>Eukaryota</taxon>
        <taxon>Metazoa</taxon>
        <taxon>Ecdysozoa</taxon>
        <taxon>Nematoda</taxon>
        <taxon>Chromadorea</taxon>
        <taxon>Rhabditida</taxon>
        <taxon>Rhabditina</taxon>
        <taxon>Rhabditomorpha</taxon>
        <taxon>Strongyloidea</taxon>
        <taxon>Ancylostomatidae</taxon>
        <taxon>Bunostominae</taxon>
        <taxon>Necator</taxon>
    </lineage>
</organism>
<feature type="transmembrane region" description="Helical" evidence="12">
    <location>
        <begin position="175"/>
        <end position="196"/>
    </location>
</feature>
<dbReference type="InterPro" id="IPR002999">
    <property type="entry name" value="Tudor"/>
</dbReference>
<evidence type="ECO:0000313" key="14">
    <source>
        <dbReference type="EMBL" id="KAK6730351.1"/>
    </source>
</evidence>
<dbReference type="InterPro" id="IPR010304">
    <property type="entry name" value="SMN_Tudor"/>
</dbReference>
<dbReference type="InterPro" id="IPR049481">
    <property type="entry name" value="SMN_G2-BD"/>
</dbReference>
<dbReference type="InterPro" id="IPR004307">
    <property type="entry name" value="TspO_MBR"/>
</dbReference>
<dbReference type="PANTHER" id="PTHR10057">
    <property type="entry name" value="PERIPHERAL-TYPE BENZODIAZEPINE RECEPTOR"/>
    <property type="match status" value="1"/>
</dbReference>
<sequence>MENLDGLIGKLRLYVNVKSHHTATPEALEHFVRGEMPFWTSQDTRNALMSTMVPGGAAVAAFAVFARDKEVVDWWTKVKKPKWAPTDVRLYSVMDIIALSPLGYASYLVYKNGGGFDYTDTRLALGLYGANMALALTTIPLVKKKNLGCLWKNTLLVHLTAAGAAFAFYKIDKTAGLWMIPYALWTGFYAFLTYSIDKENKCKMSIVYKKDDGVENEDVWDDTELIKMYEDCVSATYSKLGVAATTSSWNVGDRCLARYSEDDLYYPAKIVETGQKDSQTEYLVLFEGYGNSEWVSADDLVAASSDDGSQEDGNVTMDSAPDDTPVKSHSVKVTKAKKERSLRKGTSNASRTGHSSRSHPSIPSIAPPPPMVMPRLGVPDEAEALSSMLMAWYMSGYHTGYYQAIRDMNSNS</sequence>
<dbReference type="Pfam" id="PF06003">
    <property type="entry name" value="SMN_Tudor"/>
    <property type="match status" value="1"/>
</dbReference>
<keyword evidence="7 12" id="KW-1133">Transmembrane helix</keyword>
<evidence type="ECO:0000256" key="2">
    <source>
        <dbReference type="ARBA" id="ARBA00004408"/>
    </source>
</evidence>
<dbReference type="Pfam" id="PF20635">
    <property type="entry name" value="SMN_YG-box"/>
    <property type="match status" value="1"/>
</dbReference>
<evidence type="ECO:0000256" key="11">
    <source>
        <dbReference type="SAM" id="MobiDB-lite"/>
    </source>
</evidence>
<feature type="domain" description="Tudor" evidence="13">
    <location>
        <begin position="248"/>
        <end position="310"/>
    </location>
</feature>
<dbReference type="SMART" id="SM00333">
    <property type="entry name" value="TUDOR"/>
    <property type="match status" value="1"/>
</dbReference>
<evidence type="ECO:0000256" key="7">
    <source>
        <dbReference type="ARBA" id="ARBA00022989"/>
    </source>
</evidence>
<evidence type="ECO:0000256" key="12">
    <source>
        <dbReference type="SAM" id="Phobius"/>
    </source>
</evidence>
<evidence type="ECO:0000256" key="3">
    <source>
        <dbReference type="ARBA" id="ARBA00005371"/>
    </source>
</evidence>
<dbReference type="Gene3D" id="2.30.30.140">
    <property type="match status" value="1"/>
</dbReference>
<feature type="compositionally biased region" description="Low complexity" evidence="11">
    <location>
        <begin position="353"/>
        <end position="364"/>
    </location>
</feature>
<keyword evidence="5" id="KW-0507">mRNA processing</keyword>
<keyword evidence="8 12" id="KW-0472">Membrane</keyword>
<reference evidence="14 15" key="1">
    <citation type="submission" date="2023-08" db="EMBL/GenBank/DDBJ databases">
        <title>A Necator americanus chromosomal reference genome.</title>
        <authorList>
            <person name="Ilik V."/>
            <person name="Petrzelkova K.J."/>
            <person name="Pardy F."/>
            <person name="Fuh T."/>
            <person name="Niatou-Singa F.S."/>
            <person name="Gouil Q."/>
            <person name="Baker L."/>
            <person name="Ritchie M.E."/>
            <person name="Jex A.R."/>
            <person name="Gazzola D."/>
            <person name="Li H."/>
            <person name="Toshio Fujiwara R."/>
            <person name="Zhan B."/>
            <person name="Aroian R.V."/>
            <person name="Pafco B."/>
            <person name="Schwarz E.M."/>
        </authorList>
    </citation>
    <scope>NUCLEOTIDE SEQUENCE [LARGE SCALE GENOMIC DNA]</scope>
    <source>
        <strain evidence="14 15">Aroian</strain>
        <tissue evidence="14">Whole animal</tissue>
    </source>
</reference>
<name>A0ABR1BX39_NECAM</name>
<comment type="subcellular location">
    <subcellularLocation>
        <location evidence="1">Membrane</location>
        <topology evidence="1">Multi-pass membrane protein</topology>
    </subcellularLocation>
    <subcellularLocation>
        <location evidence="2">Nucleus</location>
        <location evidence="2">Cajal body</location>
    </subcellularLocation>
</comment>
<evidence type="ECO:0000256" key="9">
    <source>
        <dbReference type="ARBA" id="ARBA00023187"/>
    </source>
</evidence>
<dbReference type="PROSITE" id="PS50304">
    <property type="entry name" value="TUDOR"/>
    <property type="match status" value="1"/>
</dbReference>
<dbReference type="SUPFAM" id="SSF63748">
    <property type="entry name" value="Tudor/PWWP/MBT"/>
    <property type="match status" value="1"/>
</dbReference>
<dbReference type="Proteomes" id="UP001303046">
    <property type="component" value="Unassembled WGS sequence"/>
</dbReference>
<feature type="transmembrane region" description="Helical" evidence="12">
    <location>
        <begin position="47"/>
        <end position="67"/>
    </location>
</feature>
<dbReference type="CDD" id="cd21182">
    <property type="entry name" value="Tudor_SMN_SPF30-like"/>
    <property type="match status" value="1"/>
</dbReference>
<dbReference type="Pfam" id="PF03073">
    <property type="entry name" value="TspO_MBR"/>
    <property type="match status" value="1"/>
</dbReference>
<keyword evidence="10" id="KW-0539">Nucleus</keyword>
<feature type="transmembrane region" description="Helical" evidence="12">
    <location>
        <begin position="122"/>
        <end position="142"/>
    </location>
</feature>
<evidence type="ECO:0000256" key="4">
    <source>
        <dbReference type="ARBA" id="ARBA00007524"/>
    </source>
</evidence>
<dbReference type="InterPro" id="IPR047313">
    <property type="entry name" value="SMN_C"/>
</dbReference>
<dbReference type="InterPro" id="IPR038330">
    <property type="entry name" value="TspO/MBR-related_sf"/>
</dbReference>
<accession>A0ABR1BX39</accession>
<evidence type="ECO:0000256" key="10">
    <source>
        <dbReference type="ARBA" id="ARBA00023242"/>
    </source>
</evidence>
<dbReference type="CDD" id="cd22852">
    <property type="entry name" value="SMN_C"/>
    <property type="match status" value="1"/>
</dbReference>
<dbReference type="Gene3D" id="3.40.190.10">
    <property type="entry name" value="Periplasmic binding protein-like II"/>
    <property type="match status" value="1"/>
</dbReference>
<gene>
    <name evidence="14" type="primary">Necator_chrI.g3179</name>
    <name evidence="14" type="ORF">RB195_007050</name>
</gene>
<evidence type="ECO:0000256" key="1">
    <source>
        <dbReference type="ARBA" id="ARBA00004141"/>
    </source>
</evidence>
<evidence type="ECO:0000256" key="8">
    <source>
        <dbReference type="ARBA" id="ARBA00023136"/>
    </source>
</evidence>
<proteinExistence type="inferred from homology"/>
<comment type="similarity">
    <text evidence="4">Belongs to the TspO/BZRP family.</text>
</comment>
<feature type="compositionally biased region" description="Basic residues" evidence="11">
    <location>
        <begin position="329"/>
        <end position="343"/>
    </location>
</feature>
<evidence type="ECO:0000256" key="5">
    <source>
        <dbReference type="ARBA" id="ARBA00022664"/>
    </source>
</evidence>
<comment type="similarity">
    <text evidence="3">Belongs to the SMN family.</text>
</comment>